<dbReference type="Proteomes" id="UP000887576">
    <property type="component" value="Unplaced"/>
</dbReference>
<dbReference type="WBParaSite" id="JU765_v2.g1526.t1">
    <property type="protein sequence ID" value="JU765_v2.g1526.t1"/>
    <property type="gene ID" value="JU765_v2.g1526"/>
</dbReference>
<protein>
    <submittedName>
        <fullName evidence="2">Uncharacterized protein</fullName>
    </submittedName>
</protein>
<evidence type="ECO:0000313" key="2">
    <source>
        <dbReference type="WBParaSite" id="JU765_v2.g1526.t1"/>
    </source>
</evidence>
<organism evidence="1 2">
    <name type="scientific">Panagrolaimus sp. JU765</name>
    <dbReference type="NCBI Taxonomy" id="591449"/>
    <lineage>
        <taxon>Eukaryota</taxon>
        <taxon>Metazoa</taxon>
        <taxon>Ecdysozoa</taxon>
        <taxon>Nematoda</taxon>
        <taxon>Chromadorea</taxon>
        <taxon>Rhabditida</taxon>
        <taxon>Tylenchina</taxon>
        <taxon>Panagrolaimomorpha</taxon>
        <taxon>Panagrolaimoidea</taxon>
        <taxon>Panagrolaimidae</taxon>
        <taxon>Panagrolaimus</taxon>
    </lineage>
</organism>
<proteinExistence type="predicted"/>
<accession>A0AC34QD39</accession>
<reference evidence="2" key="1">
    <citation type="submission" date="2022-11" db="UniProtKB">
        <authorList>
            <consortium name="WormBaseParasite"/>
        </authorList>
    </citation>
    <scope>IDENTIFICATION</scope>
</reference>
<evidence type="ECO:0000313" key="1">
    <source>
        <dbReference type="Proteomes" id="UP000887576"/>
    </source>
</evidence>
<name>A0AC34QD39_9BILA</name>
<sequence length="605" mass="68422">MMEGTKRAVPAPDAVWRSDRDCAYDQAFDDSHWICSTPGCNSVKNYPLYGKFVPCYESDANGDITLKDCSKEAVGCYIQVSEDEDGNYVYTGKRGCAMVDESFSKKNMRYICYQAFCNSEKNYPVNKIAFSCYASDGKEDVYLKPCLQERYHKIDSCDVEYKLDPTNNVTVYTRKRDCGSENFPHAGFEQTYRCDSSNCNSLENFAPNQEVFQCFGNGESSTEICSIRQCYVKTKNVIEGGVTFTNDRGCTDKLNGNLENVLTCDTALCNSYDNYPVVDLEKDTYICHKTIGNQTALVKCPNNYCEVGLRGTLMYTKHRDCALNDKPFDEEYMTMTCSTPRCNSLKELPVAKTFFACYENDADGNFTVTTCSDDDVGCFVKISENNGEYIYTEERGCANKTLADQNMISANQCYVKTKNVDEDDVILTNERGCIDKLNGTMENVLTCDTALCNSFNDYSVVDLGMDTNICYKTFGGKLKYTNHRDCALDDKLFDEENMTMACSTPRCNSLKEFTLSETFLGCVRKLDGNFRLQTCSDDDVGCFVKVSGDDRKQHFTDERGCTNKKHDRMAYFCESSFCNSFDQVPLNLRVSRCLDVDDEGYPVYK</sequence>